<evidence type="ECO:0000256" key="3">
    <source>
        <dbReference type="SAM" id="MobiDB-lite"/>
    </source>
</evidence>
<dbReference type="InterPro" id="IPR041669">
    <property type="entry name" value="TetR_C_15"/>
</dbReference>
<dbReference type="Pfam" id="PF00440">
    <property type="entry name" value="TetR_N"/>
    <property type="match status" value="1"/>
</dbReference>
<dbReference type="PROSITE" id="PS50977">
    <property type="entry name" value="HTH_TETR_2"/>
    <property type="match status" value="1"/>
</dbReference>
<keyword evidence="6" id="KW-1185">Reference proteome</keyword>
<dbReference type="OrthoDB" id="5242390at2"/>
<dbReference type="SUPFAM" id="SSF46689">
    <property type="entry name" value="Homeodomain-like"/>
    <property type="match status" value="1"/>
</dbReference>
<dbReference type="Pfam" id="PF17918">
    <property type="entry name" value="TetR_C_15"/>
    <property type="match status" value="1"/>
</dbReference>
<dbReference type="InterPro" id="IPR009057">
    <property type="entry name" value="Homeodomain-like_sf"/>
</dbReference>
<dbReference type="AlphaFoldDB" id="A0A4Y3QW35"/>
<dbReference type="EMBL" id="BJMM01000007">
    <property type="protein sequence ID" value="GEB49432.1"/>
    <property type="molecule type" value="Genomic_DNA"/>
</dbReference>
<dbReference type="GO" id="GO:0000976">
    <property type="term" value="F:transcription cis-regulatory region binding"/>
    <property type="evidence" value="ECO:0007669"/>
    <property type="project" value="TreeGrafter"/>
</dbReference>
<feature type="domain" description="HTH tetR-type" evidence="4">
    <location>
        <begin position="20"/>
        <end position="80"/>
    </location>
</feature>
<dbReference type="PRINTS" id="PR00455">
    <property type="entry name" value="HTHTETR"/>
</dbReference>
<name>A0A4Y3QW35_STRCI</name>
<dbReference type="InterPro" id="IPR050109">
    <property type="entry name" value="HTH-type_TetR-like_transc_reg"/>
</dbReference>
<dbReference type="GO" id="GO:0003700">
    <property type="term" value="F:DNA-binding transcription factor activity"/>
    <property type="evidence" value="ECO:0007669"/>
    <property type="project" value="TreeGrafter"/>
</dbReference>
<evidence type="ECO:0000313" key="6">
    <source>
        <dbReference type="Proteomes" id="UP000319210"/>
    </source>
</evidence>
<dbReference type="RefSeq" id="WP_086817258.1">
    <property type="nucleotide sequence ID" value="NZ_BJMM01000007.1"/>
</dbReference>
<dbReference type="InterPro" id="IPR001647">
    <property type="entry name" value="HTH_TetR"/>
</dbReference>
<accession>A0A4Y3QW35</accession>
<proteinExistence type="predicted"/>
<gene>
    <name evidence="5" type="ORF">SCA03_19830</name>
</gene>
<dbReference type="Gene3D" id="1.10.357.10">
    <property type="entry name" value="Tetracycline Repressor, domain 2"/>
    <property type="match status" value="1"/>
</dbReference>
<feature type="DNA-binding region" description="H-T-H motif" evidence="2">
    <location>
        <begin position="43"/>
        <end position="62"/>
    </location>
</feature>
<keyword evidence="1 2" id="KW-0238">DNA-binding</keyword>
<dbReference type="Proteomes" id="UP000319210">
    <property type="component" value="Unassembled WGS sequence"/>
</dbReference>
<evidence type="ECO:0000313" key="5">
    <source>
        <dbReference type="EMBL" id="GEB49432.1"/>
    </source>
</evidence>
<dbReference type="PANTHER" id="PTHR30055">
    <property type="entry name" value="HTH-TYPE TRANSCRIPTIONAL REGULATOR RUTR"/>
    <property type="match status" value="1"/>
</dbReference>
<feature type="region of interest" description="Disordered" evidence="3">
    <location>
        <begin position="1"/>
        <end position="20"/>
    </location>
</feature>
<evidence type="ECO:0000256" key="2">
    <source>
        <dbReference type="PROSITE-ProRule" id="PRU00335"/>
    </source>
</evidence>
<evidence type="ECO:0000256" key="1">
    <source>
        <dbReference type="ARBA" id="ARBA00023125"/>
    </source>
</evidence>
<evidence type="ECO:0000259" key="4">
    <source>
        <dbReference type="PROSITE" id="PS50977"/>
    </source>
</evidence>
<comment type="caution">
    <text evidence="5">The sequence shown here is derived from an EMBL/GenBank/DDBJ whole genome shotgun (WGS) entry which is preliminary data.</text>
</comment>
<sequence length="215" mass="23670">MAADGRRLRPRKQPKQARAEITRQRILRAAAHVFTEYGYAAGTTNRIAEAAGISIGSLYQYYPNKDAILAELTAQHLDAGMAAGARVRSGELPESLDAVLRLFVRIVLGNHVEPPEYLRVLAERSPRTPQVMAMVQEHEDANIAYLREVLETHPEVRVADTATAAVLIASTLELVVHHVASRTGPAVDRDRFENELVAMMSRYLRGEAEPPGPTA</sequence>
<reference evidence="5 6" key="1">
    <citation type="submission" date="2019-06" db="EMBL/GenBank/DDBJ databases">
        <title>Whole genome shotgun sequence of Streptomyces cacaoi subsp. cacaoi NBRC 12748.</title>
        <authorList>
            <person name="Hosoyama A."/>
            <person name="Uohara A."/>
            <person name="Ohji S."/>
            <person name="Ichikawa N."/>
        </authorList>
    </citation>
    <scope>NUCLEOTIDE SEQUENCE [LARGE SCALE GENOMIC DNA]</scope>
    <source>
        <strain evidence="5 6">NBRC 12748</strain>
    </source>
</reference>
<organism evidence="5 6">
    <name type="scientific">Streptomyces cacaoi</name>
    <dbReference type="NCBI Taxonomy" id="1898"/>
    <lineage>
        <taxon>Bacteria</taxon>
        <taxon>Bacillati</taxon>
        <taxon>Actinomycetota</taxon>
        <taxon>Actinomycetes</taxon>
        <taxon>Kitasatosporales</taxon>
        <taxon>Streptomycetaceae</taxon>
        <taxon>Streptomyces</taxon>
    </lineage>
</organism>
<dbReference type="PANTHER" id="PTHR30055:SF226">
    <property type="entry name" value="HTH-TYPE TRANSCRIPTIONAL REGULATOR PKSA"/>
    <property type="match status" value="1"/>
</dbReference>
<protein>
    <submittedName>
        <fullName evidence="5">TetR family transcriptional regulator</fullName>
    </submittedName>
</protein>